<dbReference type="EMBL" id="JAQOSQ010000002">
    <property type="protein sequence ID" value="MDJ1182358.1"/>
    <property type="molecule type" value="Genomic_DNA"/>
</dbReference>
<keyword evidence="6" id="KW-1185">Reference proteome</keyword>
<organism evidence="5 6">
    <name type="scientific">Roseofilum casamattae BLCC-M143</name>
    <dbReference type="NCBI Taxonomy" id="3022442"/>
    <lineage>
        <taxon>Bacteria</taxon>
        <taxon>Bacillati</taxon>
        <taxon>Cyanobacteriota</taxon>
        <taxon>Cyanophyceae</taxon>
        <taxon>Desertifilales</taxon>
        <taxon>Desertifilaceae</taxon>
        <taxon>Roseofilum</taxon>
        <taxon>Roseofilum casamattae</taxon>
    </lineage>
</organism>
<dbReference type="PANTHER" id="PTHR30204:SF94">
    <property type="entry name" value="HEAVY METAL-DEPENDENT TRANSCRIPTIONAL REGULATOR HI_0293-RELATED"/>
    <property type="match status" value="1"/>
</dbReference>
<evidence type="ECO:0000313" key="6">
    <source>
        <dbReference type="Proteomes" id="UP001232992"/>
    </source>
</evidence>
<dbReference type="PRINTS" id="PR00040">
    <property type="entry name" value="HTHMERR"/>
</dbReference>
<dbReference type="SMART" id="SM00422">
    <property type="entry name" value="HTH_MERR"/>
    <property type="match status" value="1"/>
</dbReference>
<evidence type="ECO:0000259" key="4">
    <source>
        <dbReference type="PROSITE" id="PS50937"/>
    </source>
</evidence>
<sequence>MGSSTQIFLKIGEVAAQSGVPIKTIRYYEQLGLLTIAHRTEGNFRLFNESAISRLAFIKRLQALGLSLQEIGECLTIYDDGCLPCENIQQKLQERVTKIDRQVTELIQLRGELTNLLQEWSLAPNQQDGIICPNLEV</sequence>
<evidence type="ECO:0000256" key="1">
    <source>
        <dbReference type="ARBA" id="ARBA00023015"/>
    </source>
</evidence>
<dbReference type="Proteomes" id="UP001232992">
    <property type="component" value="Unassembled WGS sequence"/>
</dbReference>
<dbReference type="PANTHER" id="PTHR30204">
    <property type="entry name" value="REDOX-CYCLING DRUG-SENSING TRANSCRIPTIONAL ACTIVATOR SOXR"/>
    <property type="match status" value="1"/>
</dbReference>
<dbReference type="CDD" id="cd04770">
    <property type="entry name" value="HTH_HMRTR"/>
    <property type="match status" value="1"/>
</dbReference>
<name>A0ABT7BT50_9CYAN</name>
<dbReference type="InterPro" id="IPR047057">
    <property type="entry name" value="MerR_fam"/>
</dbReference>
<proteinExistence type="predicted"/>
<keyword evidence="2" id="KW-0238">DNA-binding</keyword>
<keyword evidence="1" id="KW-0805">Transcription regulation</keyword>
<dbReference type="SUPFAM" id="SSF46955">
    <property type="entry name" value="Putative DNA-binding domain"/>
    <property type="match status" value="1"/>
</dbReference>
<evidence type="ECO:0000256" key="2">
    <source>
        <dbReference type="ARBA" id="ARBA00023125"/>
    </source>
</evidence>
<feature type="domain" description="HTH merR-type" evidence="4">
    <location>
        <begin position="8"/>
        <end position="77"/>
    </location>
</feature>
<evidence type="ECO:0000256" key="3">
    <source>
        <dbReference type="ARBA" id="ARBA00023163"/>
    </source>
</evidence>
<protein>
    <submittedName>
        <fullName evidence="5">Heavy metal-responsive transcriptional regulator</fullName>
    </submittedName>
</protein>
<comment type="caution">
    <text evidence="5">The sequence shown here is derived from an EMBL/GenBank/DDBJ whole genome shotgun (WGS) entry which is preliminary data.</text>
</comment>
<dbReference type="Gene3D" id="1.10.1660.10">
    <property type="match status" value="1"/>
</dbReference>
<evidence type="ECO:0000313" key="5">
    <source>
        <dbReference type="EMBL" id="MDJ1182358.1"/>
    </source>
</evidence>
<keyword evidence="3" id="KW-0804">Transcription</keyword>
<dbReference type="Pfam" id="PF13411">
    <property type="entry name" value="MerR_1"/>
    <property type="match status" value="1"/>
</dbReference>
<reference evidence="5 6" key="1">
    <citation type="submission" date="2023-01" db="EMBL/GenBank/DDBJ databases">
        <title>Novel diversity within Roseofilum (Cyanobacteria; Desertifilaceae) from marine benthic mats with descriptions of four novel species.</title>
        <authorList>
            <person name="Wang Y."/>
            <person name="Berthold D.E."/>
            <person name="Hu J."/>
            <person name="Lefler F.W."/>
            <person name="Laughinghouse H.D. IV."/>
        </authorList>
    </citation>
    <scope>NUCLEOTIDE SEQUENCE [LARGE SCALE GENOMIC DNA]</scope>
    <source>
        <strain evidence="5 6">BLCC-M143</strain>
    </source>
</reference>
<dbReference type="PROSITE" id="PS50937">
    <property type="entry name" value="HTH_MERR_2"/>
    <property type="match status" value="1"/>
</dbReference>
<accession>A0ABT7BT50</accession>
<dbReference type="RefSeq" id="WP_283757010.1">
    <property type="nucleotide sequence ID" value="NZ_JAQOSQ010000002.1"/>
</dbReference>
<dbReference type="InterPro" id="IPR009061">
    <property type="entry name" value="DNA-bd_dom_put_sf"/>
</dbReference>
<dbReference type="InterPro" id="IPR000551">
    <property type="entry name" value="MerR-type_HTH_dom"/>
</dbReference>
<gene>
    <name evidence="5" type="ORF">PMH09_04050</name>
</gene>